<evidence type="ECO:0000313" key="3">
    <source>
        <dbReference type="Proteomes" id="UP000010471"/>
    </source>
</evidence>
<dbReference type="SUPFAM" id="SSF52833">
    <property type="entry name" value="Thioredoxin-like"/>
    <property type="match status" value="1"/>
</dbReference>
<sequence length="188" mass="21226">MEKTGTPVGSYAPDFELPGIDDKVHHLSYYLQNWQVIGVIFLSNHCPVVLSYLDRLKQIQAQFQNQGFTLIGINANDAEQDSEESFKTMKQFALARQLNFPYLWDSTQDVAHSFGVERTPEAFVIDHKGILRYNGRIDDNPQEENAVTVPYLQNAIAALLSGQEVHPDATKAIGCAIKWRNELKMGNE</sequence>
<dbReference type="eggNOG" id="COG1225">
    <property type="taxonomic scope" value="Bacteria"/>
</dbReference>
<dbReference type="EMBL" id="CP003630">
    <property type="protein sequence ID" value="AFZ20354.1"/>
    <property type="molecule type" value="Genomic_DNA"/>
</dbReference>
<dbReference type="GO" id="GO:0016209">
    <property type="term" value="F:antioxidant activity"/>
    <property type="evidence" value="ECO:0007669"/>
    <property type="project" value="InterPro"/>
</dbReference>
<proteinExistence type="predicted"/>
<keyword evidence="3" id="KW-1185">Reference proteome</keyword>
<dbReference type="PANTHER" id="PTHR43640:SF1">
    <property type="entry name" value="THIOREDOXIN-DEPENDENT PEROXIREDOXIN"/>
    <property type="match status" value="1"/>
</dbReference>
<organism evidence="2 3">
    <name type="scientific">Allocoleopsis franciscana PCC 7113</name>
    <dbReference type="NCBI Taxonomy" id="1173027"/>
    <lineage>
        <taxon>Bacteria</taxon>
        <taxon>Bacillati</taxon>
        <taxon>Cyanobacteriota</taxon>
        <taxon>Cyanophyceae</taxon>
        <taxon>Coleofasciculales</taxon>
        <taxon>Coleofasciculaceae</taxon>
        <taxon>Allocoleopsis</taxon>
        <taxon>Allocoleopsis franciscana</taxon>
    </lineage>
</organism>
<evidence type="ECO:0000259" key="1">
    <source>
        <dbReference type="PROSITE" id="PS51352"/>
    </source>
</evidence>
<dbReference type="KEGG" id="mic:Mic7113_4681"/>
<dbReference type="GO" id="GO:0016491">
    <property type="term" value="F:oxidoreductase activity"/>
    <property type="evidence" value="ECO:0007669"/>
    <property type="project" value="InterPro"/>
</dbReference>
<dbReference type="PANTHER" id="PTHR43640">
    <property type="entry name" value="OS07G0260300 PROTEIN"/>
    <property type="match status" value="1"/>
</dbReference>
<evidence type="ECO:0000313" key="2">
    <source>
        <dbReference type="EMBL" id="AFZ20354.1"/>
    </source>
</evidence>
<accession>K9WKP3</accession>
<dbReference type="Pfam" id="PF00578">
    <property type="entry name" value="AhpC-TSA"/>
    <property type="match status" value="1"/>
</dbReference>
<feature type="domain" description="Thioredoxin" evidence="1">
    <location>
        <begin position="6"/>
        <end position="161"/>
    </location>
</feature>
<name>K9WKP3_9CYAN</name>
<dbReference type="InterPro" id="IPR000866">
    <property type="entry name" value="AhpC/TSA"/>
</dbReference>
<dbReference type="CDD" id="cd02969">
    <property type="entry name" value="PRX_like1"/>
    <property type="match status" value="1"/>
</dbReference>
<protein>
    <submittedName>
        <fullName evidence="2">Peroxiredoxin</fullName>
    </submittedName>
</protein>
<dbReference type="STRING" id="1173027.Mic7113_4681"/>
<dbReference type="InterPro" id="IPR047262">
    <property type="entry name" value="PRX-like1"/>
</dbReference>
<gene>
    <name evidence="2" type="ORF">Mic7113_4681</name>
</gene>
<dbReference type="RefSeq" id="WP_015184489.1">
    <property type="nucleotide sequence ID" value="NC_019738.1"/>
</dbReference>
<dbReference type="Proteomes" id="UP000010471">
    <property type="component" value="Chromosome"/>
</dbReference>
<dbReference type="AlphaFoldDB" id="K9WKP3"/>
<dbReference type="HOGENOM" id="CLU_076204_2_1_3"/>
<dbReference type="Gene3D" id="3.40.30.10">
    <property type="entry name" value="Glutaredoxin"/>
    <property type="match status" value="1"/>
</dbReference>
<dbReference type="PROSITE" id="PS51352">
    <property type="entry name" value="THIOREDOXIN_2"/>
    <property type="match status" value="1"/>
</dbReference>
<reference evidence="2 3" key="1">
    <citation type="submission" date="2012-06" db="EMBL/GenBank/DDBJ databases">
        <title>Finished chromosome of genome of Microcoleus sp. PCC 7113.</title>
        <authorList>
            <consortium name="US DOE Joint Genome Institute"/>
            <person name="Gugger M."/>
            <person name="Coursin T."/>
            <person name="Rippka R."/>
            <person name="Tandeau De Marsac N."/>
            <person name="Huntemann M."/>
            <person name="Wei C.-L."/>
            <person name="Han J."/>
            <person name="Detter J.C."/>
            <person name="Han C."/>
            <person name="Tapia R."/>
            <person name="Chen A."/>
            <person name="Kyrpides N."/>
            <person name="Mavromatis K."/>
            <person name="Markowitz V."/>
            <person name="Szeto E."/>
            <person name="Ivanova N."/>
            <person name="Pagani I."/>
            <person name="Pati A."/>
            <person name="Goodwin L."/>
            <person name="Nordberg H.P."/>
            <person name="Cantor M.N."/>
            <person name="Hua S.X."/>
            <person name="Woyke T."/>
            <person name="Kerfeld C.A."/>
        </authorList>
    </citation>
    <scope>NUCLEOTIDE SEQUENCE [LARGE SCALE GENOMIC DNA]</scope>
    <source>
        <strain evidence="2 3">PCC 7113</strain>
    </source>
</reference>
<dbReference type="InterPro" id="IPR036249">
    <property type="entry name" value="Thioredoxin-like_sf"/>
</dbReference>
<dbReference type="PATRIC" id="fig|1173027.3.peg.5187"/>
<dbReference type="InterPro" id="IPR013766">
    <property type="entry name" value="Thioredoxin_domain"/>
</dbReference>